<feature type="domain" description="NTF2" evidence="2">
    <location>
        <begin position="19"/>
        <end position="136"/>
    </location>
</feature>
<name>A0A2T4BIH4_9HYPO</name>
<dbReference type="InterPro" id="IPR018222">
    <property type="entry name" value="Nuclear_transport_factor_2_euk"/>
</dbReference>
<keyword evidence="1" id="KW-0813">Transport</keyword>
<evidence type="ECO:0000256" key="1">
    <source>
        <dbReference type="RuleBase" id="RU369002"/>
    </source>
</evidence>
<dbReference type="RefSeq" id="XP_024752420.1">
    <property type="nucleotide sequence ID" value="XM_024897411.1"/>
</dbReference>
<dbReference type="Gene3D" id="3.10.450.50">
    <property type="match status" value="1"/>
</dbReference>
<dbReference type="PANTHER" id="PTHR12612">
    <property type="entry name" value="NUCLEAR TRANSPORT FACTOR 2"/>
    <property type="match status" value="1"/>
</dbReference>
<protein>
    <recommendedName>
        <fullName evidence="1">NTF2-related export protein</fullName>
    </recommendedName>
</protein>
<dbReference type="InterPro" id="IPR032710">
    <property type="entry name" value="NTF2-like_dom_sf"/>
</dbReference>
<dbReference type="GO" id="GO:0005737">
    <property type="term" value="C:cytoplasm"/>
    <property type="evidence" value="ECO:0007669"/>
    <property type="project" value="UniProtKB-SubCell"/>
</dbReference>
<dbReference type="InterPro" id="IPR002075">
    <property type="entry name" value="NTF2_dom"/>
</dbReference>
<dbReference type="OrthoDB" id="6507044at2759"/>
<keyword evidence="1" id="KW-0963">Cytoplasm</keyword>
<sequence length="138" mass="15096">MRARSGTNHAYARITVEEIAKQFVNGFFTGMSTNIQGLAAVYNANSVMTFESQKFEGVQAILEKLTSLPFKMSGHQLSTLDAQLASGDLLILVTGKLKVDEDENLINFVQNFKVSVVQGPGGEITGFTVNNDIFKLVY</sequence>
<comment type="function">
    <text evidence="1">Has a role in nuclear-cytoplasmic transport of proteins and mRNAs.</text>
</comment>
<reference evidence="4" key="1">
    <citation type="submission" date="2016-07" db="EMBL/GenBank/DDBJ databases">
        <title>Multiple horizontal gene transfer events from other fungi enriched the ability of initially mycotrophic Trichoderma (Ascomycota) to feed on dead plant biomass.</title>
        <authorList>
            <consortium name="DOE Joint Genome Institute"/>
            <person name="Atanasova L."/>
            <person name="Chenthamara K."/>
            <person name="Zhang J."/>
            <person name="Grujic M."/>
            <person name="Henrissat B."/>
            <person name="Kuo A."/>
            <person name="Aerts A."/>
            <person name="Salamov A."/>
            <person name="Lipzen A."/>
            <person name="Labutti K."/>
            <person name="Barry K."/>
            <person name="Miao Y."/>
            <person name="Rahimi M.J."/>
            <person name="Shen Q."/>
            <person name="Grigoriev I.V."/>
            <person name="Kubicek C.P."/>
            <person name="Druzhinina I.S."/>
        </authorList>
    </citation>
    <scope>NUCLEOTIDE SEQUENCE [LARGE SCALE GENOMIC DNA]</scope>
    <source>
        <strain evidence="4">TUCIM 6016</strain>
    </source>
</reference>
<keyword evidence="1" id="KW-0539">Nucleus</keyword>
<dbReference type="Pfam" id="PF02136">
    <property type="entry name" value="NTF2"/>
    <property type="match status" value="1"/>
</dbReference>
<dbReference type="EMBL" id="KZ680209">
    <property type="protein sequence ID" value="PTB69100.1"/>
    <property type="molecule type" value="Genomic_DNA"/>
</dbReference>
<organism evidence="3 4">
    <name type="scientific">Trichoderma citrinoviride</name>
    <dbReference type="NCBI Taxonomy" id="58853"/>
    <lineage>
        <taxon>Eukaryota</taxon>
        <taxon>Fungi</taxon>
        <taxon>Dikarya</taxon>
        <taxon>Ascomycota</taxon>
        <taxon>Pezizomycotina</taxon>
        <taxon>Sordariomycetes</taxon>
        <taxon>Hypocreomycetidae</taxon>
        <taxon>Hypocreales</taxon>
        <taxon>Hypocreaceae</taxon>
        <taxon>Trichoderma</taxon>
    </lineage>
</organism>
<evidence type="ECO:0000259" key="2">
    <source>
        <dbReference type="PROSITE" id="PS50177"/>
    </source>
</evidence>
<accession>A0A2T4BIH4</accession>
<dbReference type="SUPFAM" id="SSF54427">
    <property type="entry name" value="NTF2-like"/>
    <property type="match status" value="1"/>
</dbReference>
<gene>
    <name evidence="3" type="ORF">BBK36DRAFT_1207499</name>
</gene>
<dbReference type="AlphaFoldDB" id="A0A2T4BIH4"/>
<dbReference type="InterPro" id="IPR045875">
    <property type="entry name" value="NTF2"/>
</dbReference>
<dbReference type="GO" id="GO:0006913">
    <property type="term" value="P:nucleocytoplasmic transport"/>
    <property type="evidence" value="ECO:0007669"/>
    <property type="project" value="UniProtKB-UniRule"/>
</dbReference>
<comment type="subcellular location">
    <subcellularLocation>
        <location evidence="1">Cytoplasm</location>
    </subcellularLocation>
    <subcellularLocation>
        <location evidence="1">Nucleus</location>
    </subcellularLocation>
</comment>
<dbReference type="CDD" id="cd00780">
    <property type="entry name" value="NTF2"/>
    <property type="match status" value="1"/>
</dbReference>
<evidence type="ECO:0000313" key="4">
    <source>
        <dbReference type="Proteomes" id="UP000241546"/>
    </source>
</evidence>
<evidence type="ECO:0000313" key="3">
    <source>
        <dbReference type="EMBL" id="PTB69100.1"/>
    </source>
</evidence>
<keyword evidence="4" id="KW-1185">Reference proteome</keyword>
<dbReference type="Proteomes" id="UP000241546">
    <property type="component" value="Unassembled WGS sequence"/>
</dbReference>
<dbReference type="GeneID" id="36605529"/>
<proteinExistence type="predicted"/>
<dbReference type="PROSITE" id="PS50177">
    <property type="entry name" value="NTF2_DOMAIN"/>
    <property type="match status" value="1"/>
</dbReference>
<dbReference type="GO" id="GO:0015031">
    <property type="term" value="P:protein transport"/>
    <property type="evidence" value="ECO:0007669"/>
    <property type="project" value="UniProtKB-KW"/>
</dbReference>
<keyword evidence="1" id="KW-0653">Protein transport</keyword>
<dbReference type="GO" id="GO:0005634">
    <property type="term" value="C:nucleus"/>
    <property type="evidence" value="ECO:0007669"/>
    <property type="project" value="UniProtKB-SubCell"/>
</dbReference>
<dbReference type="GO" id="GO:0051028">
    <property type="term" value="P:mRNA transport"/>
    <property type="evidence" value="ECO:0007669"/>
    <property type="project" value="UniProtKB-UniRule"/>
</dbReference>